<accession>A0A286GAH9</accession>
<dbReference type="RefSeq" id="WP_097278224.1">
    <property type="nucleotide sequence ID" value="NZ_OCNJ01000002.1"/>
</dbReference>
<proteinExistence type="predicted"/>
<evidence type="ECO:0000313" key="1">
    <source>
        <dbReference type="EMBL" id="SOD92535.1"/>
    </source>
</evidence>
<dbReference type="EMBL" id="OCNJ01000002">
    <property type="protein sequence ID" value="SOD92535.1"/>
    <property type="molecule type" value="Genomic_DNA"/>
</dbReference>
<name>A0A286GAH9_9PROT</name>
<sequence>MPLTLQHYPGLVLAARPGVVPARLSLSRPSVATRVTALGLVEEVAADTLRDDYDLATGAYLGWCIEEPRTNLVRHARDLTQAVWSKTNAAVTKDATGADGTTGGACRVAATAAGAVVTQLVTAATAWHCFALDLKPLTVTGAVSVTVDGGATWTDVTGKLVAGRFTRVAVAKSVSNPVVGLRLSAAGDSVAADYAQCEAGAYPTSRIVTAASTVTRQGDVLTVPDLAGFWNRAEGTLVIDARCYGSDLPTSSPRQTLLSVGDTSAGTTAVIELQRQPDFASRLGWGFGTQVGYAAGATSNGLWSAEGYRRVALGWTAGQGDPTVAVDGATWRPALAGGGLVNAIDAAGRTLAIGHQRRGGVQRHLSGHVRLVLHYPRRLPDATLQELTA</sequence>
<protein>
    <submittedName>
        <fullName evidence="1">Uncharacterized protein</fullName>
    </submittedName>
</protein>
<reference evidence="1 2" key="1">
    <citation type="submission" date="2017-09" db="EMBL/GenBank/DDBJ databases">
        <authorList>
            <person name="Ehlers B."/>
            <person name="Leendertz F.H."/>
        </authorList>
    </citation>
    <scope>NUCLEOTIDE SEQUENCE [LARGE SCALE GENOMIC DNA]</scope>
    <source>
        <strain evidence="1 2">USBA 140</strain>
    </source>
</reference>
<organism evidence="1 2">
    <name type="scientific">Caenispirillum bisanense</name>
    <dbReference type="NCBI Taxonomy" id="414052"/>
    <lineage>
        <taxon>Bacteria</taxon>
        <taxon>Pseudomonadati</taxon>
        <taxon>Pseudomonadota</taxon>
        <taxon>Alphaproteobacteria</taxon>
        <taxon>Rhodospirillales</taxon>
        <taxon>Novispirillaceae</taxon>
        <taxon>Caenispirillum</taxon>
    </lineage>
</organism>
<dbReference type="OrthoDB" id="7579869at2"/>
<keyword evidence="2" id="KW-1185">Reference proteome</keyword>
<dbReference type="Proteomes" id="UP000219621">
    <property type="component" value="Unassembled WGS sequence"/>
</dbReference>
<gene>
    <name evidence="1" type="ORF">SAMN05421508_102483</name>
</gene>
<dbReference type="AlphaFoldDB" id="A0A286GAH9"/>
<evidence type="ECO:0000313" key="2">
    <source>
        <dbReference type="Proteomes" id="UP000219621"/>
    </source>
</evidence>